<evidence type="ECO:0000256" key="1">
    <source>
        <dbReference type="SAM" id="Phobius"/>
    </source>
</evidence>
<keyword evidence="1" id="KW-1133">Transmembrane helix</keyword>
<keyword evidence="1" id="KW-0812">Transmembrane</keyword>
<feature type="transmembrane region" description="Helical" evidence="1">
    <location>
        <begin position="233"/>
        <end position="257"/>
    </location>
</feature>
<feature type="transmembrane region" description="Helical" evidence="1">
    <location>
        <begin position="264"/>
        <end position="284"/>
    </location>
</feature>
<feature type="transmembrane region" description="Helical" evidence="1">
    <location>
        <begin position="132"/>
        <end position="153"/>
    </location>
</feature>
<keyword evidence="3" id="KW-1185">Reference proteome</keyword>
<gene>
    <name evidence="2" type="ORF">SAMN02746066_02431</name>
</gene>
<keyword evidence="2" id="KW-0482">Metalloprotease</keyword>
<keyword evidence="1" id="KW-0472">Membrane</keyword>
<dbReference type="EMBL" id="FRCP01000012">
    <property type="protein sequence ID" value="SHM56897.1"/>
    <property type="molecule type" value="Genomic_DNA"/>
</dbReference>
<evidence type="ECO:0000313" key="3">
    <source>
        <dbReference type="Proteomes" id="UP000184038"/>
    </source>
</evidence>
<proteinExistence type="predicted"/>
<feature type="transmembrane region" description="Helical" evidence="1">
    <location>
        <begin position="367"/>
        <end position="390"/>
    </location>
</feature>
<feature type="transmembrane region" description="Helical" evidence="1">
    <location>
        <begin position="206"/>
        <end position="227"/>
    </location>
</feature>
<sequence>MHENYIKPIIEEDINVWTLFEKKDGNIYCMGSIKEDRFIQLDENNKEAIQAAVGYMDGSHSLQDIESILEESHGYKLNMEHLYTWLCKAGLISNPLEEYKVEKQEMDYLSVTLKKVNLKKLYSSFQKFTDKLLTPVTWVCSTLILVGLILMIFNMKEFFTLRNYMLGGSVGLGIVAMLGIFVLSIGIHEFAHAIVGYRYGLKPSQLVLALYVGTPMFYVKMPGIYTIEPKLRLRVWFAGIYCNMSIAAFAGILLQFAEGNVYKFLLLVCTTNISLVAANISPLLPLDGYFMLSTILKRPNLRKGSFKQFKEWALGRENSFHGLYTIYFLVSVGFYATVIGFEIRWIMSVINKGMSRGYTFSQYLYEFRVILLILAVILGKKVIEIISVYLKNRNKVRVHD</sequence>
<accession>A0A1M7JWJ1</accession>
<keyword evidence="2" id="KW-0378">Hydrolase</keyword>
<feature type="transmembrane region" description="Helical" evidence="1">
    <location>
        <begin position="165"/>
        <end position="185"/>
    </location>
</feature>
<feature type="transmembrane region" description="Helical" evidence="1">
    <location>
        <begin position="324"/>
        <end position="346"/>
    </location>
</feature>
<dbReference type="AlphaFoldDB" id="A0A1M7JWJ1"/>
<organism evidence="2 3">
    <name type="scientific">Anaerosporobacter mobilis DSM 15930</name>
    <dbReference type="NCBI Taxonomy" id="1120996"/>
    <lineage>
        <taxon>Bacteria</taxon>
        <taxon>Bacillati</taxon>
        <taxon>Bacillota</taxon>
        <taxon>Clostridia</taxon>
        <taxon>Lachnospirales</taxon>
        <taxon>Lachnospiraceae</taxon>
        <taxon>Anaerosporobacter</taxon>
    </lineage>
</organism>
<evidence type="ECO:0000313" key="2">
    <source>
        <dbReference type="EMBL" id="SHM56897.1"/>
    </source>
</evidence>
<dbReference type="GO" id="GO:0006508">
    <property type="term" value="P:proteolysis"/>
    <property type="evidence" value="ECO:0007669"/>
    <property type="project" value="UniProtKB-KW"/>
</dbReference>
<keyword evidence="2" id="KW-0645">Protease</keyword>
<reference evidence="2 3" key="1">
    <citation type="submission" date="2016-11" db="EMBL/GenBank/DDBJ databases">
        <authorList>
            <person name="Jaros S."/>
            <person name="Januszkiewicz K."/>
            <person name="Wedrychowicz H."/>
        </authorList>
    </citation>
    <scope>NUCLEOTIDE SEQUENCE [LARGE SCALE GENOMIC DNA]</scope>
    <source>
        <strain evidence="2 3">DSM 15930</strain>
    </source>
</reference>
<protein>
    <submittedName>
        <fullName evidence="2">Putative peptide zinc metalloprotease protein</fullName>
    </submittedName>
</protein>
<dbReference type="STRING" id="1120996.SAMN02746066_02431"/>
<dbReference type="GO" id="GO:0008237">
    <property type="term" value="F:metallopeptidase activity"/>
    <property type="evidence" value="ECO:0007669"/>
    <property type="project" value="UniProtKB-KW"/>
</dbReference>
<name>A0A1M7JWJ1_9FIRM</name>
<dbReference type="Proteomes" id="UP000184038">
    <property type="component" value="Unassembled WGS sequence"/>
</dbReference>